<dbReference type="GO" id="GO:0003700">
    <property type="term" value="F:DNA-binding transcription factor activity"/>
    <property type="evidence" value="ECO:0007669"/>
    <property type="project" value="InterPro"/>
</dbReference>
<dbReference type="CDD" id="cd06999">
    <property type="entry name" value="cupin_HpaA-like_N"/>
    <property type="match status" value="1"/>
</dbReference>
<dbReference type="SMART" id="SM00342">
    <property type="entry name" value="HTH_ARAC"/>
    <property type="match status" value="1"/>
</dbReference>
<evidence type="ECO:0000256" key="1">
    <source>
        <dbReference type="ARBA" id="ARBA00023015"/>
    </source>
</evidence>
<name>A0A4Y5SRX8_9RHOB</name>
<dbReference type="Gene3D" id="1.10.10.60">
    <property type="entry name" value="Homeodomain-like"/>
    <property type="match status" value="1"/>
</dbReference>
<evidence type="ECO:0000313" key="6">
    <source>
        <dbReference type="Proteomes" id="UP000296374"/>
    </source>
</evidence>
<keyword evidence="2" id="KW-0238">DNA-binding</keyword>
<dbReference type="EMBL" id="CP040762">
    <property type="protein sequence ID" value="QDA36260.1"/>
    <property type="molecule type" value="Genomic_DNA"/>
</dbReference>
<dbReference type="InterPro" id="IPR009057">
    <property type="entry name" value="Homeodomain-like_sf"/>
</dbReference>
<dbReference type="Pfam" id="PF12833">
    <property type="entry name" value="HTH_18"/>
    <property type="match status" value="1"/>
</dbReference>
<sequence>MDADGIGWYFSGMTPRPSIPVFTLFGETSAFPDVIHCERVLDRARLHDWVISAHRHRQMSQILQIEAGRAEARVDGRVMVLGPGDWLYIPAQAVHGFVFSQGAEGTVLSFPAPITAGMTPQMSPWLARPQTGRLSDRAAGLIEDMRATHASRGTFRTQRLVGLSHVLLATIAEDTLDGAGPAHPAERHMDALDALIARHLAAGWTARDYAAALHVTTGHLNRVVQAAKGCSLTAHLEAALMAEACRLIAFTRMPLAEIGFRLGFKDPSYFSRRFRRSFGEAPATYRQRIQDS</sequence>
<keyword evidence="3" id="KW-0804">Transcription</keyword>
<dbReference type="InterPro" id="IPR013096">
    <property type="entry name" value="Cupin_2"/>
</dbReference>
<organism evidence="5 6">
    <name type="scientific">Paracoccus liaowanqingii</name>
    <dbReference type="NCBI Taxonomy" id="2560053"/>
    <lineage>
        <taxon>Bacteria</taxon>
        <taxon>Pseudomonadati</taxon>
        <taxon>Pseudomonadota</taxon>
        <taxon>Alphaproteobacteria</taxon>
        <taxon>Rhodobacterales</taxon>
        <taxon>Paracoccaceae</taxon>
        <taxon>Paracoccus</taxon>
    </lineage>
</organism>
<dbReference type="InterPro" id="IPR014710">
    <property type="entry name" value="RmlC-like_jellyroll"/>
</dbReference>
<dbReference type="RefSeq" id="WP_139616030.1">
    <property type="nucleotide sequence ID" value="NZ_CP040762.1"/>
</dbReference>
<geneLocation type="plasmid" evidence="5 6">
    <name>unnamed2</name>
</geneLocation>
<dbReference type="PANTHER" id="PTHR11019">
    <property type="entry name" value="HTH-TYPE TRANSCRIPTIONAL REGULATOR NIMR"/>
    <property type="match status" value="1"/>
</dbReference>
<evidence type="ECO:0000313" key="5">
    <source>
        <dbReference type="EMBL" id="QDA36260.1"/>
    </source>
</evidence>
<feature type="domain" description="HTH araC/xylS-type" evidence="4">
    <location>
        <begin position="190"/>
        <end position="288"/>
    </location>
</feature>
<dbReference type="InterPro" id="IPR047264">
    <property type="entry name" value="Cupin_HpaA-like_N"/>
</dbReference>
<protein>
    <submittedName>
        <fullName evidence="5">Helix-turn-helix domain-containing protein</fullName>
    </submittedName>
</protein>
<accession>A0A4Y5SRX8</accession>
<dbReference type="InterPro" id="IPR037923">
    <property type="entry name" value="HTH-like"/>
</dbReference>
<dbReference type="Proteomes" id="UP000296374">
    <property type="component" value="Plasmid unnamed2"/>
</dbReference>
<dbReference type="AlphaFoldDB" id="A0A4Y5SRX8"/>
<evidence type="ECO:0000256" key="2">
    <source>
        <dbReference type="ARBA" id="ARBA00023125"/>
    </source>
</evidence>
<dbReference type="PRINTS" id="PR00032">
    <property type="entry name" value="HTHARAC"/>
</dbReference>
<dbReference type="InterPro" id="IPR020449">
    <property type="entry name" value="Tscrpt_reg_AraC-type_HTH"/>
</dbReference>
<dbReference type="SUPFAM" id="SSF46689">
    <property type="entry name" value="Homeodomain-like"/>
    <property type="match status" value="1"/>
</dbReference>
<dbReference type="KEGG" id="plia:E4191_19285"/>
<dbReference type="GO" id="GO:0043565">
    <property type="term" value="F:sequence-specific DNA binding"/>
    <property type="evidence" value="ECO:0007669"/>
    <property type="project" value="InterPro"/>
</dbReference>
<dbReference type="Gene3D" id="2.60.120.10">
    <property type="entry name" value="Jelly Rolls"/>
    <property type="match status" value="1"/>
</dbReference>
<keyword evidence="5" id="KW-0614">Plasmid</keyword>
<dbReference type="PANTHER" id="PTHR11019:SF159">
    <property type="entry name" value="TRANSCRIPTIONAL REGULATOR-RELATED"/>
    <property type="match status" value="1"/>
</dbReference>
<reference evidence="6" key="1">
    <citation type="submission" date="2019-05" db="EMBL/GenBank/DDBJ databases">
        <title>Tamlana fucoidanivorans sp. nov., isolated from the surface of algae collected from Fujian province in China.</title>
        <authorList>
            <person name="Li J."/>
        </authorList>
    </citation>
    <scope>NUCLEOTIDE SEQUENCE [LARGE SCALE GENOMIC DNA]</scope>
    <source>
        <strain evidence="6">2251</strain>
        <plasmid evidence="6">unnamed2</plasmid>
    </source>
</reference>
<evidence type="ECO:0000259" key="4">
    <source>
        <dbReference type="PROSITE" id="PS01124"/>
    </source>
</evidence>
<keyword evidence="1" id="KW-0805">Transcription regulation</keyword>
<dbReference type="PROSITE" id="PS01124">
    <property type="entry name" value="HTH_ARAC_FAMILY_2"/>
    <property type="match status" value="1"/>
</dbReference>
<proteinExistence type="predicted"/>
<dbReference type="Pfam" id="PF07883">
    <property type="entry name" value="Cupin_2"/>
    <property type="match status" value="1"/>
</dbReference>
<dbReference type="InterPro" id="IPR018060">
    <property type="entry name" value="HTH_AraC"/>
</dbReference>
<gene>
    <name evidence="5" type="ORF">E4191_19285</name>
</gene>
<evidence type="ECO:0000256" key="3">
    <source>
        <dbReference type="ARBA" id="ARBA00023163"/>
    </source>
</evidence>
<dbReference type="SUPFAM" id="SSF51215">
    <property type="entry name" value="Regulatory protein AraC"/>
    <property type="match status" value="1"/>
</dbReference>